<dbReference type="FunFam" id="3.90.640.10:FF:000014">
    <property type="entry name" value="Putative actin-related protein 6"/>
    <property type="match status" value="1"/>
</dbReference>
<gene>
    <name evidence="8" type="ORF">AFUS01_LOCUS46945</name>
</gene>
<keyword evidence="6" id="KW-0539">Nucleus</keyword>
<evidence type="ECO:0000256" key="5">
    <source>
        <dbReference type="ARBA" id="ARBA00023212"/>
    </source>
</evidence>
<name>A0A8J2LS54_9HEXA</name>
<accession>A0A8J2LS54</accession>
<protein>
    <recommendedName>
        <fullName evidence="7">Actin-related protein 6</fullName>
    </recommendedName>
</protein>
<dbReference type="EMBL" id="CAJVCH010571585">
    <property type="protein sequence ID" value="CAG7837909.1"/>
    <property type="molecule type" value="Genomic_DNA"/>
</dbReference>
<evidence type="ECO:0000256" key="1">
    <source>
        <dbReference type="ARBA" id="ARBA00004123"/>
    </source>
</evidence>
<reference evidence="8" key="1">
    <citation type="submission" date="2021-06" db="EMBL/GenBank/DDBJ databases">
        <authorList>
            <person name="Hodson N. C."/>
            <person name="Mongue J. A."/>
            <person name="Jaron S. K."/>
        </authorList>
    </citation>
    <scope>NUCLEOTIDE SEQUENCE</scope>
</reference>
<evidence type="ECO:0000256" key="4">
    <source>
        <dbReference type="ARBA" id="ARBA00022490"/>
    </source>
</evidence>
<proteinExistence type="inferred from homology"/>
<evidence type="ECO:0000313" key="8">
    <source>
        <dbReference type="EMBL" id="CAG7837909.1"/>
    </source>
</evidence>
<dbReference type="Proteomes" id="UP000708208">
    <property type="component" value="Unassembled WGS sequence"/>
</dbReference>
<evidence type="ECO:0000256" key="6">
    <source>
        <dbReference type="ARBA" id="ARBA00023242"/>
    </source>
</evidence>
<dbReference type="GO" id="GO:0005634">
    <property type="term" value="C:nucleus"/>
    <property type="evidence" value="ECO:0007669"/>
    <property type="project" value="UniProtKB-SubCell"/>
</dbReference>
<dbReference type="FunFam" id="2.30.36.70:FF:000003">
    <property type="entry name" value="Actin-related protein 6"/>
    <property type="match status" value="1"/>
</dbReference>
<evidence type="ECO:0000313" key="9">
    <source>
        <dbReference type="Proteomes" id="UP000708208"/>
    </source>
</evidence>
<dbReference type="AlphaFoldDB" id="A0A8J2LS54"/>
<dbReference type="Pfam" id="PF00022">
    <property type="entry name" value="Actin"/>
    <property type="match status" value="1"/>
</dbReference>
<sequence>NPVQDFFEGFRMEFERKVPKQLLLPPEHNLLKSLCRSASSKNVQSISKLKRGITERTMAPTPPVDLSTLPVVVLDNGASTMKLGLATDSRPRVIPNCISKTKSERRRPFIGNQIDDCRDTSGLFFMLPFQKGYMVNPDLEKTIWDYAFGHECMNINPADCNILVTEPQLNFTHVQEAMCELLFEEYEFKGVCRTTAGHLVDYKFALENSKCVCTLVVDSGYSFTHIIPYVNGRKVANCVKRINIGGKALTNYLKEVISYRQIHVLDETYLMNQVKEDLCFVSTDFLNDIKIAKNKFPENTIVRDYALPDYTNIRRGYIKPLEETGKKSAENEQVLRMNNERFTIPELLFHPTDVNIIQQGIPEAIEHIVSSFPSAMQSHFYRNIVVVGGNTKFPGFKERLYNEVRSRAPTIFQVNLTVPDDPVTYAWKGGSQFAGDPDFKKYLVTKSMYNEAGIMAFAKISDI</sequence>
<organism evidence="8 9">
    <name type="scientific">Allacma fusca</name>
    <dbReference type="NCBI Taxonomy" id="39272"/>
    <lineage>
        <taxon>Eukaryota</taxon>
        <taxon>Metazoa</taxon>
        <taxon>Ecdysozoa</taxon>
        <taxon>Arthropoda</taxon>
        <taxon>Hexapoda</taxon>
        <taxon>Collembola</taxon>
        <taxon>Symphypleona</taxon>
        <taxon>Sminthuridae</taxon>
        <taxon>Allacma</taxon>
    </lineage>
</organism>
<keyword evidence="5" id="KW-0206">Cytoskeleton</keyword>
<dbReference type="CDD" id="cd10210">
    <property type="entry name" value="ASKHA_NBD_Arp6"/>
    <property type="match status" value="1"/>
</dbReference>
<comment type="caution">
    <text evidence="8">The sequence shown here is derived from an EMBL/GenBank/DDBJ whole genome shotgun (WGS) entry which is preliminary data.</text>
</comment>
<keyword evidence="9" id="KW-1185">Reference proteome</keyword>
<feature type="non-terminal residue" evidence="8">
    <location>
        <position position="1"/>
    </location>
</feature>
<keyword evidence="4" id="KW-0963">Cytoplasm</keyword>
<dbReference type="InterPro" id="IPR004000">
    <property type="entry name" value="Actin"/>
</dbReference>
<dbReference type="PANTHER" id="PTHR11937">
    <property type="entry name" value="ACTIN"/>
    <property type="match status" value="1"/>
</dbReference>
<comment type="subcellular location">
    <subcellularLocation>
        <location evidence="2">Cytoplasm</location>
        <location evidence="2">Cytoskeleton</location>
    </subcellularLocation>
    <subcellularLocation>
        <location evidence="1">Nucleus</location>
    </subcellularLocation>
</comment>
<evidence type="ECO:0000256" key="2">
    <source>
        <dbReference type="ARBA" id="ARBA00004245"/>
    </source>
</evidence>
<comment type="similarity">
    <text evidence="3">Belongs to the actin family. ARP6 subfamily.</text>
</comment>
<evidence type="ECO:0000256" key="7">
    <source>
        <dbReference type="ARBA" id="ARBA00074635"/>
    </source>
</evidence>
<dbReference type="SMART" id="SM00268">
    <property type="entry name" value="ACTIN"/>
    <property type="match status" value="1"/>
</dbReference>
<dbReference type="FunFam" id="3.30.420.40:FF:000058">
    <property type="entry name" value="Putative actin-related protein 5"/>
    <property type="match status" value="1"/>
</dbReference>
<evidence type="ECO:0000256" key="3">
    <source>
        <dbReference type="ARBA" id="ARBA00005665"/>
    </source>
</evidence>
<dbReference type="OrthoDB" id="6220758at2759"/>
<dbReference type="GO" id="GO:0005856">
    <property type="term" value="C:cytoskeleton"/>
    <property type="evidence" value="ECO:0007669"/>
    <property type="project" value="UniProtKB-SubCell"/>
</dbReference>